<keyword evidence="2" id="KW-0676">Redox-active center</keyword>
<evidence type="ECO:0000259" key="3">
    <source>
        <dbReference type="Pfam" id="PF13192"/>
    </source>
</evidence>
<dbReference type="RefSeq" id="WP_015723959.1">
    <property type="nucleotide sequence ID" value="NC_014972.1"/>
</dbReference>
<keyword evidence="5" id="KW-1185">Reference proteome</keyword>
<feature type="disulfide bond" description="Redox-active" evidence="2">
    <location>
        <begin position="10"/>
        <end position="13"/>
    </location>
</feature>
<dbReference type="InterPro" id="IPR012336">
    <property type="entry name" value="Thioredoxin-like_fold"/>
</dbReference>
<evidence type="ECO:0000313" key="5">
    <source>
        <dbReference type="Proteomes" id="UP000006365"/>
    </source>
</evidence>
<dbReference type="EMBL" id="CP002364">
    <property type="protein sequence ID" value="ADW17417.1"/>
    <property type="molecule type" value="Genomic_DNA"/>
</dbReference>
<name>A0A7U3YL62_DESPD</name>
<dbReference type="KEGG" id="dpr:Despr_1253"/>
<dbReference type="Gene3D" id="3.40.30.10">
    <property type="entry name" value="Glutaredoxin"/>
    <property type="match status" value="1"/>
</dbReference>
<gene>
    <name evidence="4" type="ordered locus">Despr_1253</name>
</gene>
<protein>
    <submittedName>
        <fullName evidence="4">Redox-active disulfide protein 2</fullName>
    </submittedName>
</protein>
<organism evidence="4 5">
    <name type="scientific">Desulfobulbus propionicus (strain ATCC 33891 / DSM 2032 / VKM B-1956 / 1pr3)</name>
    <dbReference type="NCBI Taxonomy" id="577650"/>
    <lineage>
        <taxon>Bacteria</taxon>
        <taxon>Pseudomonadati</taxon>
        <taxon>Thermodesulfobacteriota</taxon>
        <taxon>Desulfobulbia</taxon>
        <taxon>Desulfobulbales</taxon>
        <taxon>Desulfobulbaceae</taxon>
        <taxon>Desulfobulbus</taxon>
    </lineage>
</organism>
<evidence type="ECO:0000256" key="1">
    <source>
        <dbReference type="PIRSR" id="PIRSR037031-50"/>
    </source>
</evidence>
<dbReference type="PANTHER" id="PTHR36450:SF1">
    <property type="entry name" value="THIOREDOXIN"/>
    <property type="match status" value="1"/>
</dbReference>
<accession>A0A7U3YL62</accession>
<dbReference type="PIRSF" id="PIRSF037031">
    <property type="entry name" value="Redox_disulphide_2"/>
    <property type="match status" value="1"/>
</dbReference>
<dbReference type="NCBIfam" id="TIGR00412">
    <property type="entry name" value="redox_disulf_2"/>
    <property type="match status" value="1"/>
</dbReference>
<dbReference type="AlphaFoldDB" id="A0A7U3YL62"/>
<evidence type="ECO:0000256" key="2">
    <source>
        <dbReference type="PIRSR" id="PIRSR037031-51"/>
    </source>
</evidence>
<dbReference type="Proteomes" id="UP000006365">
    <property type="component" value="Chromosome"/>
</dbReference>
<evidence type="ECO:0000313" key="4">
    <source>
        <dbReference type="EMBL" id="ADW17417.1"/>
    </source>
</evidence>
<dbReference type="SUPFAM" id="SSF52833">
    <property type="entry name" value="Thioredoxin-like"/>
    <property type="match status" value="1"/>
</dbReference>
<dbReference type="InterPro" id="IPR036249">
    <property type="entry name" value="Thioredoxin-like_sf"/>
</dbReference>
<feature type="domain" description="Thioredoxin-like fold" evidence="3">
    <location>
        <begin position="1"/>
        <end position="76"/>
    </location>
</feature>
<keyword evidence="2" id="KW-1015">Disulfide bond</keyword>
<sequence>MKVQILGPGCAKCTKLMDTAAAAAQELGIACEFEKISDVNQIMGFGVMMTPGLVVDGEVKSVGKVPSLEEMKKLLKK</sequence>
<feature type="active site" description="Nucleophile" evidence="1">
    <location>
        <position position="13"/>
    </location>
</feature>
<dbReference type="InterPro" id="IPR005243">
    <property type="entry name" value="THIRX-like_proc"/>
</dbReference>
<dbReference type="Pfam" id="PF13192">
    <property type="entry name" value="Thioredoxin_3"/>
    <property type="match status" value="1"/>
</dbReference>
<dbReference type="PANTHER" id="PTHR36450">
    <property type="entry name" value="THIOREDOXIN"/>
    <property type="match status" value="1"/>
</dbReference>
<proteinExistence type="predicted"/>
<reference evidence="4 5" key="1">
    <citation type="journal article" date="2011" name="Stand. Genomic Sci.">
        <title>Complete genome sequence of Desulfobulbus propionicus type strain (1pr3).</title>
        <authorList>
            <person name="Pagani I."/>
            <person name="Lapidus A."/>
            <person name="Nolan M."/>
            <person name="Lucas S."/>
            <person name="Hammon N."/>
            <person name="Deshpande S."/>
            <person name="Cheng J.F."/>
            <person name="Chertkov O."/>
            <person name="Davenport K."/>
            <person name="Tapia R."/>
            <person name="Han C."/>
            <person name="Goodwin L."/>
            <person name="Pitluck S."/>
            <person name="Liolios K."/>
            <person name="Mavromatis K."/>
            <person name="Ivanova N."/>
            <person name="Mikhailova N."/>
            <person name="Pati A."/>
            <person name="Chen A."/>
            <person name="Palaniappan K."/>
            <person name="Land M."/>
            <person name="Hauser L."/>
            <person name="Chang Y.J."/>
            <person name="Jeffries C.D."/>
            <person name="Detter J.C."/>
            <person name="Brambilla E."/>
            <person name="Kannan K.P."/>
            <person name="Djao O.D."/>
            <person name="Rohde M."/>
            <person name="Pukall R."/>
            <person name="Spring S."/>
            <person name="Goker M."/>
            <person name="Sikorski J."/>
            <person name="Woyke T."/>
            <person name="Bristow J."/>
            <person name="Eisen J.A."/>
            <person name="Markowitz V."/>
            <person name="Hugenholtz P."/>
            <person name="Kyrpides N.C."/>
            <person name="Klenk H.P."/>
        </authorList>
    </citation>
    <scope>NUCLEOTIDE SEQUENCE [LARGE SCALE GENOMIC DNA]</scope>
    <source>
        <strain evidence="5">ATCC 33891 / DSM 2032 / 1pr3</strain>
    </source>
</reference>
<feature type="active site" description="Nucleophile" evidence="1">
    <location>
        <position position="10"/>
    </location>
</feature>